<dbReference type="GO" id="GO:0016151">
    <property type="term" value="F:nickel cation binding"/>
    <property type="evidence" value="ECO:0007669"/>
    <property type="project" value="InterPro"/>
</dbReference>
<dbReference type="InterPro" id="IPR027417">
    <property type="entry name" value="P-loop_NTPase"/>
</dbReference>
<accession>X0X7E3</accession>
<dbReference type="PANTHER" id="PTHR30134">
    <property type="entry name" value="HYDROGENASE PROTEIN ASSEMBLY PROTEIN, NICKEL CHAPERONE"/>
    <property type="match status" value="1"/>
</dbReference>
<dbReference type="AlphaFoldDB" id="X0X7E3"/>
<dbReference type="NCBIfam" id="TIGR00073">
    <property type="entry name" value="hypB"/>
    <property type="match status" value="1"/>
</dbReference>
<reference evidence="4" key="1">
    <citation type="journal article" date="2014" name="Front. Microbiol.">
        <title>High frequency of phylogenetically diverse reductive dehalogenase-homologous genes in deep subseafloor sedimentary metagenomes.</title>
        <authorList>
            <person name="Kawai M."/>
            <person name="Futagami T."/>
            <person name="Toyoda A."/>
            <person name="Takaki Y."/>
            <person name="Nishi S."/>
            <person name="Hori S."/>
            <person name="Arai W."/>
            <person name="Tsubouchi T."/>
            <person name="Morono Y."/>
            <person name="Uchiyama I."/>
            <person name="Ito T."/>
            <person name="Fujiyama A."/>
            <person name="Inagaki F."/>
            <person name="Takami H."/>
        </authorList>
    </citation>
    <scope>NUCLEOTIDE SEQUENCE</scope>
    <source>
        <strain evidence="4">Expedition CK06-06</strain>
    </source>
</reference>
<dbReference type="Gene3D" id="3.40.50.300">
    <property type="entry name" value="P-loop containing nucleotide triphosphate hydrolases"/>
    <property type="match status" value="1"/>
</dbReference>
<evidence type="ECO:0000313" key="4">
    <source>
        <dbReference type="EMBL" id="GAG31327.1"/>
    </source>
</evidence>
<evidence type="ECO:0000256" key="3">
    <source>
        <dbReference type="ARBA" id="ARBA00023134"/>
    </source>
</evidence>
<evidence type="ECO:0000256" key="2">
    <source>
        <dbReference type="ARBA" id="ARBA00022801"/>
    </source>
</evidence>
<proteinExistence type="predicted"/>
<keyword evidence="2" id="KW-0378">Hydrolase</keyword>
<organism evidence="4">
    <name type="scientific">marine sediment metagenome</name>
    <dbReference type="NCBI Taxonomy" id="412755"/>
    <lineage>
        <taxon>unclassified sequences</taxon>
        <taxon>metagenomes</taxon>
        <taxon>ecological metagenomes</taxon>
    </lineage>
</organism>
<dbReference type="GO" id="GO:0005525">
    <property type="term" value="F:GTP binding"/>
    <property type="evidence" value="ECO:0007669"/>
    <property type="project" value="UniProtKB-KW"/>
</dbReference>
<dbReference type="PANTHER" id="PTHR30134:SF2">
    <property type="entry name" value="HYDROGENASE MATURATION FACTOR HYPB"/>
    <property type="match status" value="1"/>
</dbReference>
<comment type="caution">
    <text evidence="4">The sequence shown here is derived from an EMBL/GenBank/DDBJ whole genome shotgun (WGS) entry which is preliminary data.</text>
</comment>
<dbReference type="SUPFAM" id="SSF52540">
    <property type="entry name" value="P-loop containing nucleoside triphosphate hydrolases"/>
    <property type="match status" value="1"/>
</dbReference>
<gene>
    <name evidence="4" type="ORF">S01H1_64718</name>
</gene>
<dbReference type="GO" id="GO:0003924">
    <property type="term" value="F:GTPase activity"/>
    <property type="evidence" value="ECO:0007669"/>
    <property type="project" value="InterPro"/>
</dbReference>
<protein>
    <submittedName>
        <fullName evidence="4">Uncharacterized protein</fullName>
    </submittedName>
</protein>
<dbReference type="EMBL" id="BARS01042671">
    <property type="protein sequence ID" value="GAG31327.1"/>
    <property type="molecule type" value="Genomic_DNA"/>
</dbReference>
<keyword evidence="1" id="KW-0547">Nucleotide-binding</keyword>
<name>X0X7E3_9ZZZZ</name>
<keyword evidence="3" id="KW-0342">GTP-binding</keyword>
<evidence type="ECO:0000256" key="1">
    <source>
        <dbReference type="ARBA" id="ARBA00022741"/>
    </source>
</evidence>
<dbReference type="InterPro" id="IPR004392">
    <property type="entry name" value="Hyd_mat_HypB"/>
</dbReference>
<dbReference type="GO" id="GO:0051604">
    <property type="term" value="P:protein maturation"/>
    <property type="evidence" value="ECO:0007669"/>
    <property type="project" value="InterPro"/>
</dbReference>
<sequence length="107" mass="11787">MDEFDIVIVENVGNLVCPAGFDIGEDAKAAALSVTEGEDKPLKYPFIFKESKAVILTKMDLLPHLEFDLDACLGFVRQINSEVPIHKVSALTGDGMGEFAEWLEMLK</sequence>
<dbReference type="GO" id="GO:0008270">
    <property type="term" value="F:zinc ion binding"/>
    <property type="evidence" value="ECO:0007669"/>
    <property type="project" value="TreeGrafter"/>
</dbReference>